<dbReference type="InterPro" id="IPR015797">
    <property type="entry name" value="NUDIX_hydrolase-like_dom_sf"/>
</dbReference>
<dbReference type="GO" id="GO:0035539">
    <property type="term" value="F:8-oxo-7,8-dihydrodeoxyguanosine triphosphate pyrophosphatase activity"/>
    <property type="evidence" value="ECO:0007669"/>
    <property type="project" value="UniProtKB-EC"/>
</dbReference>
<dbReference type="Gene3D" id="3.90.79.10">
    <property type="entry name" value="Nucleoside Triphosphate Pyrophosphohydrolase"/>
    <property type="match status" value="1"/>
</dbReference>
<keyword evidence="8 13" id="KW-0460">Magnesium</keyword>
<evidence type="ECO:0000313" key="16">
    <source>
        <dbReference type="EMBL" id="CDX01127.1"/>
    </source>
</evidence>
<dbReference type="PANTHER" id="PTHR47707:SF1">
    <property type="entry name" value="NUDIX HYDROLASE FAMILY PROTEIN"/>
    <property type="match status" value="1"/>
</dbReference>
<comment type="cofactor">
    <cofactor evidence="1 13">
        <name>Mg(2+)</name>
        <dbReference type="ChEBI" id="CHEBI:18420"/>
    </cofactor>
</comment>
<gene>
    <name evidence="16" type="ORF">DPCES_1240</name>
</gene>
<dbReference type="InterPro" id="IPR000086">
    <property type="entry name" value="NUDIX_hydrolase_dom"/>
</dbReference>
<dbReference type="GO" id="GO:0006260">
    <property type="term" value="P:DNA replication"/>
    <property type="evidence" value="ECO:0007669"/>
    <property type="project" value="UniProtKB-KW"/>
</dbReference>
<dbReference type="InterPro" id="IPR020084">
    <property type="entry name" value="NUDIX_hydrolase_CS"/>
</dbReference>
<dbReference type="InterPro" id="IPR047127">
    <property type="entry name" value="MutT-like"/>
</dbReference>
<dbReference type="NCBIfam" id="TIGR00586">
    <property type="entry name" value="mutt"/>
    <property type="match status" value="1"/>
</dbReference>
<evidence type="ECO:0000256" key="5">
    <source>
        <dbReference type="ARBA" id="ARBA00022723"/>
    </source>
</evidence>
<dbReference type="GO" id="GO:0006281">
    <property type="term" value="P:DNA repair"/>
    <property type="evidence" value="ECO:0007669"/>
    <property type="project" value="UniProtKB-KW"/>
</dbReference>
<dbReference type="AlphaFoldDB" id="A0A098AYE8"/>
<comment type="catalytic activity">
    <reaction evidence="10">
        <text>8-oxo-dGTP + H2O = 8-oxo-dGMP + diphosphate + H(+)</text>
        <dbReference type="Rhea" id="RHEA:31575"/>
        <dbReference type="ChEBI" id="CHEBI:15377"/>
        <dbReference type="ChEBI" id="CHEBI:15378"/>
        <dbReference type="ChEBI" id="CHEBI:33019"/>
        <dbReference type="ChEBI" id="CHEBI:63224"/>
        <dbReference type="ChEBI" id="CHEBI:77896"/>
        <dbReference type="EC" id="3.6.1.55"/>
    </reaction>
</comment>
<evidence type="ECO:0000256" key="14">
    <source>
        <dbReference type="RuleBase" id="RU003476"/>
    </source>
</evidence>
<evidence type="ECO:0000256" key="7">
    <source>
        <dbReference type="ARBA" id="ARBA00022801"/>
    </source>
</evidence>
<evidence type="ECO:0000256" key="3">
    <source>
        <dbReference type="ARBA" id="ARBA00022457"/>
    </source>
</evidence>
<keyword evidence="4" id="KW-0235">DNA replication</keyword>
<dbReference type="PANTHER" id="PTHR47707">
    <property type="entry name" value="8-OXO-DGTP DIPHOSPHATASE"/>
    <property type="match status" value="1"/>
</dbReference>
<dbReference type="GO" id="GO:0044716">
    <property type="term" value="F:8-oxo-GDP phosphatase activity"/>
    <property type="evidence" value="ECO:0007669"/>
    <property type="project" value="TreeGrafter"/>
</dbReference>
<feature type="domain" description="Nudix hydrolase" evidence="15">
    <location>
        <begin position="1"/>
        <end position="127"/>
    </location>
</feature>
<name>A0A098AYE8_DESHA</name>
<feature type="binding site" evidence="12">
    <location>
        <begin position="31"/>
        <end position="34"/>
    </location>
    <ligand>
        <name>8-oxo-dGTP</name>
        <dbReference type="ChEBI" id="CHEBI:77896"/>
    </ligand>
</feature>
<evidence type="ECO:0000256" key="9">
    <source>
        <dbReference type="ARBA" id="ARBA00023204"/>
    </source>
</evidence>
<dbReference type="PRINTS" id="PR00502">
    <property type="entry name" value="NUDIXFAMILY"/>
</dbReference>
<dbReference type="SUPFAM" id="SSF55811">
    <property type="entry name" value="Nudix"/>
    <property type="match status" value="1"/>
</dbReference>
<keyword evidence="5 13" id="KW-0479">Metal-binding</keyword>
<dbReference type="PROSITE" id="PS00893">
    <property type="entry name" value="NUDIX_BOX"/>
    <property type="match status" value="1"/>
</dbReference>
<keyword evidence="3" id="KW-0515">Mutator protein</keyword>
<dbReference type="PATRIC" id="fig|49338.4.peg.1342"/>
<keyword evidence="7 14" id="KW-0378">Hydrolase</keyword>
<feature type="binding site" evidence="13">
    <location>
        <position position="54"/>
    </location>
    <ligand>
        <name>Mg(2+)</name>
        <dbReference type="ChEBI" id="CHEBI:18420"/>
    </ligand>
</feature>
<dbReference type="GO" id="GO:0046872">
    <property type="term" value="F:metal ion binding"/>
    <property type="evidence" value="ECO:0007669"/>
    <property type="project" value="UniProtKB-KW"/>
</dbReference>
<feature type="binding site" evidence="13">
    <location>
        <position position="34"/>
    </location>
    <ligand>
        <name>Mg(2+)</name>
        <dbReference type="ChEBI" id="CHEBI:18420"/>
    </ligand>
</feature>
<accession>A0A098AYE8</accession>
<proteinExistence type="inferred from homology"/>
<evidence type="ECO:0000256" key="4">
    <source>
        <dbReference type="ARBA" id="ARBA00022705"/>
    </source>
</evidence>
<dbReference type="InterPro" id="IPR020476">
    <property type="entry name" value="Nudix_hydrolase"/>
</dbReference>
<evidence type="ECO:0000256" key="1">
    <source>
        <dbReference type="ARBA" id="ARBA00001946"/>
    </source>
</evidence>
<dbReference type="PROSITE" id="PS51462">
    <property type="entry name" value="NUDIX"/>
    <property type="match status" value="1"/>
</dbReference>
<evidence type="ECO:0000256" key="6">
    <source>
        <dbReference type="ARBA" id="ARBA00022763"/>
    </source>
</evidence>
<keyword evidence="9" id="KW-0234">DNA repair</keyword>
<evidence type="ECO:0000256" key="10">
    <source>
        <dbReference type="ARBA" id="ARBA00035861"/>
    </source>
</evidence>
<comment type="similarity">
    <text evidence="2 14">Belongs to the Nudix hydrolase family.</text>
</comment>
<dbReference type="EC" id="3.6.1.55" evidence="11"/>
<dbReference type="GO" id="GO:0008413">
    <property type="term" value="F:8-oxo-7,8-dihydroguanosine triphosphate pyrophosphatase activity"/>
    <property type="evidence" value="ECO:0007669"/>
    <property type="project" value="InterPro"/>
</dbReference>
<dbReference type="RefSeq" id="WP_208925406.1">
    <property type="nucleotide sequence ID" value="NZ_JAYFNZ010000003.1"/>
</dbReference>
<dbReference type="GO" id="GO:0044715">
    <property type="term" value="F:8-oxo-dGDP phosphatase activity"/>
    <property type="evidence" value="ECO:0007669"/>
    <property type="project" value="TreeGrafter"/>
</dbReference>
<evidence type="ECO:0000256" key="2">
    <source>
        <dbReference type="ARBA" id="ARBA00005582"/>
    </source>
</evidence>
<evidence type="ECO:0000256" key="12">
    <source>
        <dbReference type="PIRSR" id="PIRSR603561-1"/>
    </source>
</evidence>
<keyword evidence="6" id="KW-0227">DNA damage</keyword>
<organism evidence="16">
    <name type="scientific">Desulfitobacterium hafniense</name>
    <name type="common">Desulfitobacterium frappieri</name>
    <dbReference type="NCBI Taxonomy" id="49338"/>
    <lineage>
        <taxon>Bacteria</taxon>
        <taxon>Bacillati</taxon>
        <taxon>Bacillota</taxon>
        <taxon>Clostridia</taxon>
        <taxon>Eubacteriales</taxon>
        <taxon>Desulfitobacteriaceae</taxon>
        <taxon>Desulfitobacterium</taxon>
    </lineage>
</organism>
<dbReference type="InterPro" id="IPR003561">
    <property type="entry name" value="Mutator_MutT"/>
</dbReference>
<feature type="binding site" evidence="12">
    <location>
        <position position="20"/>
    </location>
    <ligand>
        <name>8-oxo-dGTP</name>
        <dbReference type="ChEBI" id="CHEBI:77896"/>
    </ligand>
</feature>
<dbReference type="Pfam" id="PF00293">
    <property type="entry name" value="NUDIX"/>
    <property type="match status" value="1"/>
</dbReference>
<protein>
    <recommendedName>
        <fullName evidence="11">8-oxo-dGTP diphosphatase</fullName>
        <ecNumber evidence="11">3.6.1.55</ecNumber>
    </recommendedName>
</protein>
<dbReference type="EMBL" id="LK996017">
    <property type="protein sequence ID" value="CDX01127.1"/>
    <property type="molecule type" value="Genomic_DNA"/>
</dbReference>
<evidence type="ECO:0000256" key="13">
    <source>
        <dbReference type="PIRSR" id="PIRSR603561-2"/>
    </source>
</evidence>
<reference evidence="16" key="1">
    <citation type="submission" date="2014-07" db="EMBL/GenBank/DDBJ databases">
        <authorList>
            <person name="Hornung V.Bastian."/>
        </authorList>
    </citation>
    <scope>NUCLEOTIDE SEQUENCE</scope>
    <source>
        <strain evidence="16">PCE-S</strain>
    </source>
</reference>
<sequence>MKDVTAAIIIKGQNILIARRAPGEQHGGSWEFPGGKVEPGETPEACLKRELGEEFGIEAEVQEYISSSLYEYPQGSIRLLAYQVKIHQEEIQLRVHDRYEWVGVTQLLNYELLPADVPIAHYLPQWMCP</sequence>
<evidence type="ECO:0000256" key="8">
    <source>
        <dbReference type="ARBA" id="ARBA00022842"/>
    </source>
</evidence>
<dbReference type="CDD" id="cd03425">
    <property type="entry name" value="NUDIX_MutT_NudA_like"/>
    <property type="match status" value="1"/>
</dbReference>
<evidence type="ECO:0000256" key="11">
    <source>
        <dbReference type="ARBA" id="ARBA00038905"/>
    </source>
</evidence>
<evidence type="ECO:0000259" key="15">
    <source>
        <dbReference type="PROSITE" id="PS51462"/>
    </source>
</evidence>